<dbReference type="InterPro" id="IPR003172">
    <property type="entry name" value="ML_dom"/>
</dbReference>
<dbReference type="Pfam" id="PF02221">
    <property type="entry name" value="E1_DerP2_DerF2"/>
    <property type="match status" value="1"/>
</dbReference>
<dbReference type="OrthoDB" id="2405630at2759"/>
<dbReference type="AlphaFoldDB" id="A0A9P6TWS1"/>
<evidence type="ECO:0000259" key="2">
    <source>
        <dbReference type="SMART" id="SM00737"/>
    </source>
</evidence>
<evidence type="ECO:0000256" key="1">
    <source>
        <dbReference type="ARBA" id="ARBA00016056"/>
    </source>
</evidence>
<proteinExistence type="predicted"/>
<accession>A0A9P6TWS1</accession>
<dbReference type="InterPro" id="IPR014756">
    <property type="entry name" value="Ig_E-set"/>
</dbReference>
<evidence type="ECO:0000313" key="3">
    <source>
        <dbReference type="EMBL" id="KAG0250543.1"/>
    </source>
</evidence>
<reference evidence="3" key="1">
    <citation type="journal article" date="2020" name="Fungal Divers.">
        <title>Resolving the Mortierellaceae phylogeny through synthesis of multi-gene phylogenetics and phylogenomics.</title>
        <authorList>
            <person name="Vandepol N."/>
            <person name="Liber J."/>
            <person name="Desiro A."/>
            <person name="Na H."/>
            <person name="Kennedy M."/>
            <person name="Barry K."/>
            <person name="Grigoriev I.V."/>
            <person name="Miller A.N."/>
            <person name="O'Donnell K."/>
            <person name="Stajich J.E."/>
            <person name="Bonito G."/>
        </authorList>
    </citation>
    <scope>NUCLEOTIDE SEQUENCE</scope>
    <source>
        <strain evidence="3">BC1065</strain>
    </source>
</reference>
<comment type="caution">
    <text evidence="3">The sequence shown here is derived from an EMBL/GenBank/DDBJ whole genome shotgun (WGS) entry which is preliminary data.</text>
</comment>
<evidence type="ECO:0000313" key="4">
    <source>
        <dbReference type="Proteomes" id="UP000807716"/>
    </source>
</evidence>
<organism evidence="3 4">
    <name type="scientific">Actinomortierella ambigua</name>
    <dbReference type="NCBI Taxonomy" id="1343610"/>
    <lineage>
        <taxon>Eukaryota</taxon>
        <taxon>Fungi</taxon>
        <taxon>Fungi incertae sedis</taxon>
        <taxon>Mucoromycota</taxon>
        <taxon>Mortierellomycotina</taxon>
        <taxon>Mortierellomycetes</taxon>
        <taxon>Mortierellales</taxon>
        <taxon>Mortierellaceae</taxon>
        <taxon>Actinomortierella</taxon>
    </lineage>
</organism>
<protein>
    <recommendedName>
        <fullName evidence="1">Phosphatidylglycerol/phosphatidylinositol transfer protein</fullName>
    </recommendedName>
</protein>
<dbReference type="SMART" id="SM00737">
    <property type="entry name" value="ML"/>
    <property type="match status" value="1"/>
</dbReference>
<feature type="domain" description="MD-2-related lipid-recognition" evidence="2">
    <location>
        <begin position="51"/>
        <end position="173"/>
    </location>
</feature>
<dbReference type="Proteomes" id="UP000807716">
    <property type="component" value="Unassembled WGS sequence"/>
</dbReference>
<keyword evidence="4" id="KW-1185">Reference proteome</keyword>
<gene>
    <name evidence="3" type="ORF">DFQ27_009368</name>
</gene>
<sequence length="179" mass="18396">MNLAILLYLKLEPTSNLTPPPPTSKTINMKFSAAAATLAVAAVVSAQQPTWTSCATGATDMAVTSFSVAPYPLCVGKPVCATIGGTLSSPISGTTAGLSIIGKYLNRVVYTDSKNLCEILANTEHPCPVDTTVTSVVACIDVKPTAPVGIPVQLEVKATNGNGNVIFCQKATVTAQNCP</sequence>
<dbReference type="EMBL" id="JAAAJB010000850">
    <property type="protein sequence ID" value="KAG0250543.1"/>
    <property type="molecule type" value="Genomic_DNA"/>
</dbReference>
<name>A0A9P6TWS1_9FUNG</name>
<dbReference type="SUPFAM" id="SSF81296">
    <property type="entry name" value="E set domains"/>
    <property type="match status" value="1"/>
</dbReference>